<evidence type="ECO:0000313" key="2">
    <source>
        <dbReference type="EMBL" id="CAB4947665.1"/>
    </source>
</evidence>
<feature type="compositionally biased region" description="Acidic residues" evidence="1">
    <location>
        <begin position="102"/>
        <end position="115"/>
    </location>
</feature>
<feature type="compositionally biased region" description="Pro residues" evidence="1">
    <location>
        <begin position="83"/>
        <end position="97"/>
    </location>
</feature>
<gene>
    <name evidence="2" type="ORF">UFOPK3564_03320</name>
</gene>
<accession>A0A6J7JWP2</accession>
<dbReference type="AlphaFoldDB" id="A0A6J7JWP2"/>
<feature type="compositionally biased region" description="Low complexity" evidence="1">
    <location>
        <begin position="116"/>
        <end position="127"/>
    </location>
</feature>
<sequence>MTDARQDVLTAFLSFATEYGDGPFARAVAVADPRLEDVANGTVVVLSPPDVPTRKLLLEPAHRRNLDDAVELAKAAGWRVDPPRPGAPAGTAPPPTKVPEADVPDADAADADVPDADAAPGDAPQAG</sequence>
<organism evidence="2">
    <name type="scientific">freshwater metagenome</name>
    <dbReference type="NCBI Taxonomy" id="449393"/>
    <lineage>
        <taxon>unclassified sequences</taxon>
        <taxon>metagenomes</taxon>
        <taxon>ecological metagenomes</taxon>
    </lineage>
</organism>
<feature type="region of interest" description="Disordered" evidence="1">
    <location>
        <begin position="76"/>
        <end position="127"/>
    </location>
</feature>
<reference evidence="2" key="1">
    <citation type="submission" date="2020-05" db="EMBL/GenBank/DDBJ databases">
        <authorList>
            <person name="Chiriac C."/>
            <person name="Salcher M."/>
            <person name="Ghai R."/>
            <person name="Kavagutti S V."/>
        </authorList>
    </citation>
    <scope>NUCLEOTIDE SEQUENCE</scope>
</reference>
<evidence type="ECO:0000256" key="1">
    <source>
        <dbReference type="SAM" id="MobiDB-lite"/>
    </source>
</evidence>
<protein>
    <submittedName>
        <fullName evidence="2">Unannotated protein</fullName>
    </submittedName>
</protein>
<name>A0A6J7JWP2_9ZZZZ</name>
<proteinExistence type="predicted"/>
<dbReference type="EMBL" id="CAFBMK010000307">
    <property type="protein sequence ID" value="CAB4947665.1"/>
    <property type="molecule type" value="Genomic_DNA"/>
</dbReference>